<protein>
    <submittedName>
        <fullName evidence="1">Uncharacterized protein</fullName>
    </submittedName>
</protein>
<organism evidence="1 2">
    <name type="scientific">Oxytricha trifallax</name>
    <dbReference type="NCBI Taxonomy" id="1172189"/>
    <lineage>
        <taxon>Eukaryota</taxon>
        <taxon>Sar</taxon>
        <taxon>Alveolata</taxon>
        <taxon>Ciliophora</taxon>
        <taxon>Intramacronucleata</taxon>
        <taxon>Spirotrichea</taxon>
        <taxon>Stichotrichia</taxon>
        <taxon>Sporadotrichida</taxon>
        <taxon>Oxytrichidae</taxon>
        <taxon>Oxytrichinae</taxon>
        <taxon>Oxytricha</taxon>
    </lineage>
</organism>
<dbReference type="EMBL" id="ARYC01011270">
    <property type="protein sequence ID" value="KEJ82614.1"/>
    <property type="molecule type" value="Genomic_DNA"/>
</dbReference>
<proteinExistence type="predicted"/>
<name>A0A073HYV8_9SPIT</name>
<reference evidence="2" key="1">
    <citation type="journal article" date="2014" name="Cell">
        <title>The Architecture of a Scrambled Genome Reveals Massive Levels of Genomic Rearrangement during Development.</title>
        <authorList>
            <person name="Chen X."/>
            <person name="Bracht J.R."/>
            <person name="Goldman A.D."/>
            <person name="Dolzhenko E."/>
            <person name="Clay D.M."/>
            <person name="Swart E.C."/>
            <person name="Perlman D.H."/>
            <person name="Doak T.G."/>
            <person name="Stuart A."/>
            <person name="Amemiya C.T."/>
            <person name="Sebra R.P."/>
            <person name="Landweber L.F."/>
        </authorList>
    </citation>
    <scope>NUCLEOTIDE SEQUENCE [LARGE SCALE GENOMIC DNA]</scope>
    <source>
        <strain evidence="2">JRB310</strain>
    </source>
</reference>
<comment type="caution">
    <text evidence="1">The sequence shown here is derived from an EMBL/GenBank/DDBJ whole genome shotgun (WGS) entry which is preliminary data.</text>
</comment>
<accession>A0A073HYV8</accession>
<evidence type="ECO:0000313" key="1">
    <source>
        <dbReference type="EMBL" id="KEJ82614.1"/>
    </source>
</evidence>
<dbReference type="Proteomes" id="UP000053232">
    <property type="component" value="Unassembled WGS sequence"/>
</dbReference>
<evidence type="ECO:0000313" key="2">
    <source>
        <dbReference type="Proteomes" id="UP000053232"/>
    </source>
</evidence>
<sequence length="139" mass="16443">MGKYDKFYVCLQCGKQDIHRSKRFFHPCAKNSNDSINIYVLQKQIKKEKKQENKPKQTIAVTTDDHYGKSKKYQCQLDIDKLDIQPVNKDSTIIQRGGVWVGLARLKDQYQLPTNMVINEEFDEDNYNPRPFCYNLIYK</sequence>
<gene>
    <name evidence="1" type="ORF">OXYTRIMIC_729</name>
</gene>
<keyword evidence="2" id="KW-1185">Reference proteome</keyword>
<dbReference type="AlphaFoldDB" id="A0A073HYV8"/>